<evidence type="ECO:0000313" key="2">
    <source>
        <dbReference type="Proteomes" id="UP001062846"/>
    </source>
</evidence>
<dbReference type="EMBL" id="CM046389">
    <property type="protein sequence ID" value="KAI8566756.1"/>
    <property type="molecule type" value="Genomic_DNA"/>
</dbReference>
<evidence type="ECO:0000313" key="1">
    <source>
        <dbReference type="EMBL" id="KAI8566756.1"/>
    </source>
</evidence>
<protein>
    <submittedName>
        <fullName evidence="1">Uncharacterized protein</fullName>
    </submittedName>
</protein>
<accession>A0ACC0PMC4</accession>
<proteinExistence type="predicted"/>
<keyword evidence="2" id="KW-1185">Reference proteome</keyword>
<organism evidence="1 2">
    <name type="scientific">Rhododendron molle</name>
    <name type="common">Chinese azalea</name>
    <name type="synonym">Azalea mollis</name>
    <dbReference type="NCBI Taxonomy" id="49168"/>
    <lineage>
        <taxon>Eukaryota</taxon>
        <taxon>Viridiplantae</taxon>
        <taxon>Streptophyta</taxon>
        <taxon>Embryophyta</taxon>
        <taxon>Tracheophyta</taxon>
        <taxon>Spermatophyta</taxon>
        <taxon>Magnoliopsida</taxon>
        <taxon>eudicotyledons</taxon>
        <taxon>Gunneridae</taxon>
        <taxon>Pentapetalae</taxon>
        <taxon>asterids</taxon>
        <taxon>Ericales</taxon>
        <taxon>Ericaceae</taxon>
        <taxon>Ericoideae</taxon>
        <taxon>Rhodoreae</taxon>
        <taxon>Rhododendron</taxon>
    </lineage>
</organism>
<reference evidence="1" key="1">
    <citation type="submission" date="2022-02" db="EMBL/GenBank/DDBJ databases">
        <title>Plant Genome Project.</title>
        <authorList>
            <person name="Zhang R.-G."/>
        </authorList>
    </citation>
    <scope>NUCLEOTIDE SEQUENCE</scope>
    <source>
        <strain evidence="1">AT1</strain>
    </source>
</reference>
<dbReference type="Proteomes" id="UP001062846">
    <property type="component" value="Chromosome 2"/>
</dbReference>
<gene>
    <name evidence="1" type="ORF">RHMOL_Rhmol02G0066900</name>
</gene>
<comment type="caution">
    <text evidence="1">The sequence shown here is derived from an EMBL/GenBank/DDBJ whole genome shotgun (WGS) entry which is preliminary data.</text>
</comment>
<sequence>MTPPSNRVTGHRRLNSSSNQVHLIVDMDSMRGFGDSAHYGNMRLKFAYGGFMEGKERKHYNTGLVHLIIDMDLMRGFGDSAHYGNMHSKFAYGGFMGGKEALQYRDMDSMRGFGISAHDGNEEFDMRSKIAITGFVVGKKALKYRVESTCCFGGFVQGKEASECMGLLSHVGKWKRLHPKRVIILSLLKDRTLGGEKLPKWVKPRGPYRALTFQEKEYYRKRAEESRAAKYQFAKLIKANHRSGYPIEYFITFQAYDMACFRCKTFQANVAIGFKETAADCWPEPYPTSQRYFLSLLFFCFVVIGSLMGLYTVSPANCPDIISDAGAVECSSADQH</sequence>
<name>A0ACC0PMC4_RHOML</name>